<dbReference type="InterPro" id="IPR052935">
    <property type="entry name" value="Mg2+_PAP"/>
</dbReference>
<feature type="domain" description="Phosphatidate phosphatase APP1 catalytic" evidence="1">
    <location>
        <begin position="115"/>
        <end position="264"/>
    </location>
</feature>
<keyword evidence="3" id="KW-1185">Reference proteome</keyword>
<evidence type="ECO:0000259" key="1">
    <source>
        <dbReference type="Pfam" id="PF09949"/>
    </source>
</evidence>
<reference evidence="2" key="1">
    <citation type="submission" date="2006-03" db="EMBL/GenBank/DDBJ databases">
        <authorList>
            <person name="Bowman J."/>
            <person name="Ferriera S."/>
            <person name="Johnson J."/>
            <person name="Kravitz S."/>
            <person name="Halpern A."/>
            <person name="Remington K."/>
            <person name="Beeson K."/>
            <person name="Tran B."/>
            <person name="Rogers Y.-H."/>
            <person name="Friedman R."/>
            <person name="Venter J.C."/>
        </authorList>
    </citation>
    <scope>NUCLEOTIDE SEQUENCE [LARGE SCALE GENOMIC DNA]</scope>
    <source>
        <strain evidence="2">ATCC 700755</strain>
    </source>
</reference>
<dbReference type="KEGG" id="ptq:P700755_000598"/>
<dbReference type="EMBL" id="CP003879">
    <property type="protein sequence ID" value="AFU67618.1"/>
    <property type="molecule type" value="Genomic_DNA"/>
</dbReference>
<evidence type="ECO:0000313" key="3">
    <source>
        <dbReference type="Proteomes" id="UP000008514"/>
    </source>
</evidence>
<proteinExistence type="predicted"/>
<dbReference type="RefSeq" id="WP_015023235.1">
    <property type="nucleotide sequence ID" value="NC_018721.1"/>
</dbReference>
<dbReference type="GO" id="GO:0008195">
    <property type="term" value="F:phosphatidate phosphatase activity"/>
    <property type="evidence" value="ECO:0007669"/>
    <property type="project" value="InterPro"/>
</dbReference>
<name>K4ICL5_PSYTT</name>
<dbReference type="STRING" id="313595.P700755_000598"/>
<gene>
    <name evidence="2" type="ordered locus">P700755_000598</name>
</gene>
<protein>
    <recommendedName>
        <fullName evidence="1">Phosphatidate phosphatase APP1 catalytic domain-containing protein</fullName>
    </recommendedName>
</protein>
<dbReference type="HOGENOM" id="CLU_038931_1_0_10"/>
<reference evidence="2" key="2">
    <citation type="submission" date="2012-09" db="EMBL/GenBank/DDBJ databases">
        <title>The complete sequence of Psychroflexus torquis an extreme psychrophile from sea-ice that is stimulated by light.</title>
        <authorList>
            <person name="Feng S."/>
            <person name="Powell S.M."/>
            <person name="Bowman J.P."/>
        </authorList>
    </citation>
    <scope>NUCLEOTIDE SEQUENCE [LARGE SCALE GENOMIC DNA]</scope>
    <source>
        <strain evidence="2">ATCC 700755</strain>
    </source>
</reference>
<dbReference type="AlphaFoldDB" id="K4ICL5"/>
<dbReference type="OrthoDB" id="9789875at2"/>
<dbReference type="InterPro" id="IPR019236">
    <property type="entry name" value="APP1_cat"/>
</dbReference>
<dbReference type="PANTHER" id="PTHR28208:SF3">
    <property type="entry name" value="PHOSPHATIDATE PHOSPHATASE APP1"/>
    <property type="match status" value="1"/>
</dbReference>
<accession>K4ICL5</accession>
<evidence type="ECO:0000313" key="2">
    <source>
        <dbReference type="EMBL" id="AFU67618.1"/>
    </source>
</evidence>
<dbReference type="Pfam" id="PF09949">
    <property type="entry name" value="APP1_cat"/>
    <property type="match status" value="1"/>
</dbReference>
<dbReference type="Proteomes" id="UP000008514">
    <property type="component" value="Chromosome"/>
</dbReference>
<dbReference type="PANTHER" id="PTHR28208">
    <property type="entry name" value="PHOSPHATIDATE PHOSPHATASE APP1"/>
    <property type="match status" value="1"/>
</dbReference>
<dbReference type="eggNOG" id="COG4850">
    <property type="taxonomic scope" value="Bacteria"/>
</dbReference>
<organism evidence="2 3">
    <name type="scientific">Psychroflexus torquis (strain ATCC 700755 / CIP 106069 / ACAM 623)</name>
    <dbReference type="NCBI Taxonomy" id="313595"/>
    <lineage>
        <taxon>Bacteria</taxon>
        <taxon>Pseudomonadati</taxon>
        <taxon>Bacteroidota</taxon>
        <taxon>Flavobacteriia</taxon>
        <taxon>Flavobacteriales</taxon>
        <taxon>Flavobacteriaceae</taxon>
        <taxon>Psychroflexus</taxon>
    </lineage>
</organism>
<sequence length="309" mass="36527">MAFIWHLTIVEMKDNLLVTGTVLKHKTSIDKQPKSILRNFWNVITSYQKKPYKTKLITLEMESKSFEIMTSKRGYFFEILPVKNLKDFRLYDHTHNELAIHQFHPVYFKNLETPIEVVSDIDDTVIHSHTASVLKRIYTLLFKRPKRRKKVLFSNSLLDFLDENQLRIFYLSKSESNLFGLITSIFRFNEIPNGALFLTPYLKFKSLFKPKKGNHKLRFLHQLLTNLPDKSFILIGDDTQKDIDIYTQVVHTFRPQISKVYIRQTGFSIDEIQTKKWEALKQTGIPCTYFQDEDDIDLEIESLKQLLNL</sequence>